<dbReference type="PANTHER" id="PTHR47212">
    <property type="entry name" value="ADHESIN-LIKE PROTEIN, PUTATIVE (DUF3741)-RELATED"/>
    <property type="match status" value="1"/>
</dbReference>
<evidence type="ECO:0000256" key="5">
    <source>
        <dbReference type="ARBA" id="ARBA00023242"/>
    </source>
</evidence>
<dbReference type="PANTHER" id="PTHR47212:SF4">
    <property type="entry name" value="ADHESIN-LIKE PROTEIN, PUTATIVE (DUF3741)-RELATED"/>
    <property type="match status" value="1"/>
</dbReference>
<sequence>MAKKSKRITVRYEKDQSGCMWGLISLFDFRHGRTSRKLLADKKHPSRQTVGNGNSRNKFEILANLDEDCSSTLDIEERKRLEIGKPSVKKLIEEEMFNEQDSRKIEYEHPGHLKTSESKKTKKSRKKSHDIDADSFNSSEYSKGQSVDNLPVDAMLKEIYSQIHRKSTSEMKLDPDDNEDMQSNEYIAELEQKVVDAIKEYLGQKFNIGKDFTEIQKVQHSREIMEALQIPHSDDELFVELAQNPNSVLLKYIRSLHDMSTERGEEPKSHEFSEVRPSEELVDHKQRLFFRRKVKHRGRNLSRENENSDKSSKIVILKPGPKGLLNSEADTIHPSVQVPTANDKRKVLNERVSSNFFLSEIKRKFKYAMGKDHHELAANGSDRIPSDHHSERESEKSVIKENGARNSTSKDHFFIERISRPSTDGTRGEKAGKLKSLEINQDLGNIYTNRRSPSNIYVEAKKHLSEMLSSGDESVDFLRGHVPKTLGRILSLPEYNFSPINSPRRDCKLSPVTSEKRISSSSRLLSVNESMPSFRGESNDIPISPGKSPLCISDSTPNAVQPPIDDNHNINRDLVDQSIKEEAVSASTNGKISEGDIESLKANEIAVHEERSFLEAPSESIETSLSREDQDGEMPDACNYISVSDVPSDPVASPPIREDHNNETPDMLVEEPSISLPQDQGLSEENQSPPSPSASHSTSVTPGKGVGDLDGGSDVPERPSPVSVLEPLFIDDNMSPVHAMSRPGLPIQPVHIEFDDREPVESDKANIPKSLKEDKEVIFDYVKAVLSASGLTWNQICVRWLSSEQLLDLLLIEEVDLFPNQLCSDQKLLFDCISEVLADVCQNFPPWFSFVKPCLRSDYLVEVCEGVYWHLLPLPQPLTLDHLVTKDMNRTRTWINIHSDAESIGTETCDAIFDDLVDNTILSCIGLVSVDNARLISIYVNITLYYPSSFLSSESHRKPLLHCVLIPNYSLPEEPACCVEPGIRTESQDSNLNLVCLAQLHISNRCWRKYAVDGWEKCKVNNSAIGGPSARDTVRADSSSLPGNFPLNSRRPAPLTAYKLKCEKESLNNRLGPPDFHPQTSSCPEENLTREYVQSGYRETVEGLEESREILLTQVQAFSKHLVIKCKDATRKRLRAINDSRAQKRKAGQVYGVPLSVSLLTKPGIFPEQRPCGEDFRKKWIEGLSQQHKRLRSLADNVPHGYRKRALFEVLIRNNVPLLRATWFIKITYLNQVRPNSASISCGAFDKAQLSRTEFWTKDVVDYLECLVEEFISRSNSHLTPPNKDRSPQMFSVGFSHTKGDPPAVFDGEEPSLHFKWWYVVRLLLWHQAEGLLLPSLIVDWVLGQLEV</sequence>
<evidence type="ECO:0000256" key="1">
    <source>
        <dbReference type="ARBA" id="ARBA00004123"/>
    </source>
</evidence>
<feature type="compositionally biased region" description="Polar residues" evidence="6">
    <location>
        <begin position="135"/>
        <end position="145"/>
    </location>
</feature>
<dbReference type="GO" id="GO:0003712">
    <property type="term" value="F:transcription coregulator activity"/>
    <property type="evidence" value="ECO:0007669"/>
    <property type="project" value="InterPro"/>
</dbReference>
<dbReference type="Pfam" id="PF14309">
    <property type="entry name" value="DUF4378"/>
    <property type="match status" value="1"/>
</dbReference>
<feature type="compositionally biased region" description="Low complexity" evidence="6">
    <location>
        <begin position="642"/>
        <end position="655"/>
    </location>
</feature>
<dbReference type="InterPro" id="IPR022212">
    <property type="entry name" value="DUF3741"/>
</dbReference>
<evidence type="ECO:0000256" key="3">
    <source>
        <dbReference type="ARBA" id="ARBA00023015"/>
    </source>
</evidence>
<evidence type="ECO:0000256" key="4">
    <source>
        <dbReference type="ARBA" id="ARBA00023163"/>
    </source>
</evidence>
<evidence type="ECO:0000313" key="8">
    <source>
        <dbReference type="EnsemblPlants" id="MELO3C006109.2.1"/>
    </source>
</evidence>
<accession>A0A9I9CNA2</accession>
<dbReference type="SMART" id="SM01281">
    <property type="entry name" value="Med12"/>
    <property type="match status" value="1"/>
</dbReference>
<evidence type="ECO:0000259" key="7">
    <source>
        <dbReference type="SMART" id="SM01281"/>
    </source>
</evidence>
<dbReference type="EnsemblPlants" id="MELO3C006109.2.1">
    <property type="protein sequence ID" value="MELO3C006109.2.1"/>
    <property type="gene ID" value="MELO3C006109.2"/>
</dbReference>
<feature type="domain" description="Mediator complex subunit Med12" evidence="7">
    <location>
        <begin position="1165"/>
        <end position="1226"/>
    </location>
</feature>
<keyword evidence="5" id="KW-0539">Nucleus</keyword>
<keyword evidence="4" id="KW-0804">Transcription</keyword>
<feature type="compositionally biased region" description="Basic and acidic residues" evidence="6">
    <location>
        <begin position="101"/>
        <end position="119"/>
    </location>
</feature>
<name>A0A9I9CNA2_CUCME</name>
<feature type="region of interest" description="Disordered" evidence="6">
    <location>
        <begin position="611"/>
        <end position="664"/>
    </location>
</feature>
<proteinExistence type="inferred from homology"/>
<dbReference type="Gramene" id="MELO3C006109.2.1">
    <property type="protein sequence ID" value="MELO3C006109.2.1"/>
    <property type="gene ID" value="MELO3C006109.2"/>
</dbReference>
<organism evidence="8">
    <name type="scientific">Cucumis melo</name>
    <name type="common">Muskmelon</name>
    <dbReference type="NCBI Taxonomy" id="3656"/>
    <lineage>
        <taxon>Eukaryota</taxon>
        <taxon>Viridiplantae</taxon>
        <taxon>Streptophyta</taxon>
        <taxon>Embryophyta</taxon>
        <taxon>Tracheophyta</taxon>
        <taxon>Spermatophyta</taxon>
        <taxon>Magnoliopsida</taxon>
        <taxon>eudicotyledons</taxon>
        <taxon>Gunneridae</taxon>
        <taxon>Pentapetalae</taxon>
        <taxon>rosids</taxon>
        <taxon>fabids</taxon>
        <taxon>Cucurbitales</taxon>
        <taxon>Cucurbitaceae</taxon>
        <taxon>Benincaseae</taxon>
        <taxon>Cucumis</taxon>
    </lineage>
</organism>
<feature type="compositionally biased region" description="Low complexity" evidence="6">
    <location>
        <begin position="693"/>
        <end position="702"/>
    </location>
</feature>
<feature type="region of interest" description="Disordered" evidence="6">
    <location>
        <begin position="678"/>
        <end position="721"/>
    </location>
</feature>
<comment type="subcellular location">
    <subcellularLocation>
        <location evidence="1">Nucleus</location>
    </subcellularLocation>
</comment>
<keyword evidence="3" id="KW-0805">Transcription regulation</keyword>
<protein>
    <recommendedName>
        <fullName evidence="7">Mediator complex subunit Med12 domain-containing protein</fullName>
    </recommendedName>
</protein>
<feature type="region of interest" description="Disordered" evidence="6">
    <location>
        <begin position="101"/>
        <end position="145"/>
    </location>
</feature>
<evidence type="ECO:0000256" key="2">
    <source>
        <dbReference type="ARBA" id="ARBA00010289"/>
    </source>
</evidence>
<comment type="similarity">
    <text evidence="2">Belongs to the Mediator complex subunit 12 family.</text>
</comment>
<dbReference type="Pfam" id="PF12552">
    <property type="entry name" value="DUF3741"/>
    <property type="match status" value="1"/>
</dbReference>
<dbReference type="InterPro" id="IPR019035">
    <property type="entry name" value="Mediator_Med12"/>
</dbReference>
<feature type="compositionally biased region" description="Polar residues" evidence="6">
    <location>
        <begin position="678"/>
        <end position="687"/>
    </location>
</feature>
<dbReference type="InterPro" id="IPR025486">
    <property type="entry name" value="DUF4378"/>
</dbReference>
<dbReference type="Pfam" id="PF09497">
    <property type="entry name" value="Med12"/>
    <property type="match status" value="1"/>
</dbReference>
<reference evidence="8" key="1">
    <citation type="submission" date="2023-03" db="UniProtKB">
        <authorList>
            <consortium name="EnsemblPlants"/>
        </authorList>
    </citation>
    <scope>IDENTIFICATION</scope>
</reference>
<feature type="region of interest" description="Disordered" evidence="6">
    <location>
        <begin position="377"/>
        <end position="430"/>
    </location>
</feature>
<feature type="compositionally biased region" description="Basic and acidic residues" evidence="6">
    <location>
        <begin position="384"/>
        <end position="419"/>
    </location>
</feature>
<dbReference type="GO" id="GO:0016592">
    <property type="term" value="C:mediator complex"/>
    <property type="evidence" value="ECO:0007669"/>
    <property type="project" value="InterPro"/>
</dbReference>
<evidence type="ECO:0000256" key="6">
    <source>
        <dbReference type="SAM" id="MobiDB-lite"/>
    </source>
</evidence>
<dbReference type="GO" id="GO:0006357">
    <property type="term" value="P:regulation of transcription by RNA polymerase II"/>
    <property type="evidence" value="ECO:0007669"/>
    <property type="project" value="InterPro"/>
</dbReference>